<sequence>MSAFAHSRNSSQESASSGASYQDFLDDVLSYPGTYEIPLRTMYTLNCVPRAQPQHSRANSPTGTPTSATFDQQLATAQFTSALVSQISRLKQPSSLPPSFVTSFLNKCFAGELHLVDFPQALTGLDYLKDLEKRRQKEVDDTLRRLGLDRDARDSELEGRDQTVAEWVRSLEDKERKVEEHYAHLYIGLRRWILINEMSLTPFNRHNCIAMLNTLYPPGITSLDSRSRPAQITDEQLARQHAAFFNCIKKVEKSGTSCLERMMNQGRASGDVNGWASIRHHLSAYLTLANNIINECHEINLVNYEPKPVRRAKVDSGIFDSKHCKRPSTGSNTSASSYEPHSPSQKTPSRLGRIAREFRRMRPKAKSDADVSRTPPAEEPTPVVSRATTPTSSPKRAGMLRKMKSLGALGDLRHGNGSVSSFHTSAAEPFNPDTMRRHRAQVEQRMAV</sequence>
<keyword evidence="3" id="KW-1185">Reference proteome</keyword>
<evidence type="ECO:0000313" key="2">
    <source>
        <dbReference type="EMBL" id="KAF2402477.1"/>
    </source>
</evidence>
<evidence type="ECO:0000313" key="3">
    <source>
        <dbReference type="Proteomes" id="UP000799640"/>
    </source>
</evidence>
<dbReference type="Proteomes" id="UP000799640">
    <property type="component" value="Unassembled WGS sequence"/>
</dbReference>
<evidence type="ECO:0000256" key="1">
    <source>
        <dbReference type="SAM" id="MobiDB-lite"/>
    </source>
</evidence>
<organism evidence="2 3">
    <name type="scientific">Trichodelitschia bisporula</name>
    <dbReference type="NCBI Taxonomy" id="703511"/>
    <lineage>
        <taxon>Eukaryota</taxon>
        <taxon>Fungi</taxon>
        <taxon>Dikarya</taxon>
        <taxon>Ascomycota</taxon>
        <taxon>Pezizomycotina</taxon>
        <taxon>Dothideomycetes</taxon>
        <taxon>Dothideomycetes incertae sedis</taxon>
        <taxon>Phaeotrichales</taxon>
        <taxon>Phaeotrichaceae</taxon>
        <taxon>Trichodelitschia</taxon>
    </lineage>
</organism>
<protein>
    <submittedName>
        <fullName evidence="2">Uncharacterized protein</fullName>
    </submittedName>
</protein>
<name>A0A6G1I345_9PEZI</name>
<accession>A0A6G1I345</accession>
<feature type="compositionally biased region" description="Basic and acidic residues" evidence="1">
    <location>
        <begin position="354"/>
        <end position="371"/>
    </location>
</feature>
<proteinExistence type="predicted"/>
<gene>
    <name evidence="2" type="ORF">EJ06DRAFT_341028</name>
</gene>
<feature type="region of interest" description="Disordered" evidence="1">
    <location>
        <begin position="414"/>
        <end position="448"/>
    </location>
</feature>
<reference evidence="2" key="1">
    <citation type="journal article" date="2020" name="Stud. Mycol.">
        <title>101 Dothideomycetes genomes: a test case for predicting lifestyles and emergence of pathogens.</title>
        <authorList>
            <person name="Haridas S."/>
            <person name="Albert R."/>
            <person name="Binder M."/>
            <person name="Bloem J."/>
            <person name="Labutti K."/>
            <person name="Salamov A."/>
            <person name="Andreopoulos B."/>
            <person name="Baker S."/>
            <person name="Barry K."/>
            <person name="Bills G."/>
            <person name="Bluhm B."/>
            <person name="Cannon C."/>
            <person name="Castanera R."/>
            <person name="Culley D."/>
            <person name="Daum C."/>
            <person name="Ezra D."/>
            <person name="Gonzalez J."/>
            <person name="Henrissat B."/>
            <person name="Kuo A."/>
            <person name="Liang C."/>
            <person name="Lipzen A."/>
            <person name="Lutzoni F."/>
            <person name="Magnuson J."/>
            <person name="Mondo S."/>
            <person name="Nolan M."/>
            <person name="Ohm R."/>
            <person name="Pangilinan J."/>
            <person name="Park H.-J."/>
            <person name="Ramirez L."/>
            <person name="Alfaro M."/>
            <person name="Sun H."/>
            <person name="Tritt A."/>
            <person name="Yoshinaga Y."/>
            <person name="Zwiers L.-H."/>
            <person name="Turgeon B."/>
            <person name="Goodwin S."/>
            <person name="Spatafora J."/>
            <person name="Crous P."/>
            <person name="Grigoriev I."/>
        </authorList>
    </citation>
    <scope>NUCLEOTIDE SEQUENCE</scope>
    <source>
        <strain evidence="2">CBS 262.69</strain>
    </source>
</reference>
<dbReference type="AlphaFoldDB" id="A0A6G1I345"/>
<dbReference type="EMBL" id="ML996691">
    <property type="protein sequence ID" value="KAF2402477.1"/>
    <property type="molecule type" value="Genomic_DNA"/>
</dbReference>
<dbReference type="OrthoDB" id="3533623at2759"/>
<feature type="region of interest" description="Disordered" evidence="1">
    <location>
        <begin position="316"/>
        <end position="398"/>
    </location>
</feature>
<feature type="compositionally biased region" description="Polar residues" evidence="1">
    <location>
        <begin position="328"/>
        <end position="348"/>
    </location>
</feature>